<keyword evidence="2" id="KW-1133">Transmembrane helix</keyword>
<feature type="compositionally biased region" description="Low complexity" evidence="1">
    <location>
        <begin position="13"/>
        <end position="32"/>
    </location>
</feature>
<keyword evidence="4" id="KW-1185">Reference proteome</keyword>
<gene>
    <name evidence="3" type="ORF">GL263_27915</name>
</gene>
<keyword evidence="2" id="KW-0812">Transmembrane</keyword>
<feature type="region of interest" description="Disordered" evidence="1">
    <location>
        <begin position="1"/>
        <end position="32"/>
    </location>
</feature>
<reference evidence="4" key="1">
    <citation type="journal article" date="2020" name="Syst. Appl. Microbiol.">
        <title>Streptomyces alkaliterrae sp. nov., isolated from an alkaline soil, and emended descriptions of Streptomyces alkaliphilus, Streptomyces calidiresistens and Streptomyces durbertensis.</title>
        <authorList>
            <person name="Swiecimska M."/>
            <person name="Golinska P."/>
            <person name="Nouioui I."/>
            <person name="Wypij M."/>
            <person name="Rai M."/>
            <person name="Sangal V."/>
            <person name="Goodfellow M."/>
        </authorList>
    </citation>
    <scope>NUCLEOTIDE SEQUENCE [LARGE SCALE GENOMIC DNA]</scope>
    <source>
        <strain evidence="4">DSM 104538</strain>
    </source>
</reference>
<feature type="non-terminal residue" evidence="3">
    <location>
        <position position="1"/>
    </location>
</feature>
<name>A0ABR6EPS5_9ACTN</name>
<feature type="transmembrane region" description="Helical" evidence="2">
    <location>
        <begin position="50"/>
        <end position="70"/>
    </location>
</feature>
<proteinExistence type="predicted"/>
<evidence type="ECO:0000313" key="4">
    <source>
        <dbReference type="Proteomes" id="UP000766698"/>
    </source>
</evidence>
<sequence>GDPAHLGHASHPAHLGQAAHSGHAGAAHTTTDAAGLDPGGTFGQLLTGHASAGMLAAHLLAAAVCGLWLWRGETALFRLLRLLRTLALPPLALDPAPALLPEPVRVSRPARGDRPLPLQDTLLAHSLI</sequence>
<dbReference type="Proteomes" id="UP000766698">
    <property type="component" value="Unassembled WGS sequence"/>
</dbReference>
<accession>A0ABR6EPS5</accession>
<evidence type="ECO:0000256" key="1">
    <source>
        <dbReference type="SAM" id="MobiDB-lite"/>
    </source>
</evidence>
<feature type="non-terminal residue" evidence="3">
    <location>
        <position position="128"/>
    </location>
</feature>
<evidence type="ECO:0000313" key="3">
    <source>
        <dbReference type="EMBL" id="MBB1247342.1"/>
    </source>
</evidence>
<comment type="caution">
    <text evidence="3">The sequence shown here is derived from an EMBL/GenBank/DDBJ whole genome shotgun (WGS) entry which is preliminary data.</text>
</comment>
<dbReference type="EMBL" id="WMLF01000969">
    <property type="protein sequence ID" value="MBB1247342.1"/>
    <property type="molecule type" value="Genomic_DNA"/>
</dbReference>
<keyword evidence="2" id="KW-0472">Membrane</keyword>
<protein>
    <submittedName>
        <fullName evidence="3">Uncharacterized protein</fullName>
    </submittedName>
</protein>
<organism evidence="3 4">
    <name type="scientific">Streptomyces durbertensis</name>
    <dbReference type="NCBI Taxonomy" id="2448886"/>
    <lineage>
        <taxon>Bacteria</taxon>
        <taxon>Bacillati</taxon>
        <taxon>Actinomycetota</taxon>
        <taxon>Actinomycetes</taxon>
        <taxon>Kitasatosporales</taxon>
        <taxon>Streptomycetaceae</taxon>
        <taxon>Streptomyces</taxon>
    </lineage>
</organism>
<evidence type="ECO:0000256" key="2">
    <source>
        <dbReference type="SAM" id="Phobius"/>
    </source>
</evidence>